<accession>T1EMF6</accession>
<dbReference type="GeneID" id="20197756"/>
<keyword evidence="9" id="KW-0636">Prenylation</keyword>
<keyword evidence="12" id="KW-1185">Reference proteome</keyword>
<reference evidence="12" key="1">
    <citation type="submission" date="2012-12" db="EMBL/GenBank/DDBJ databases">
        <authorList>
            <person name="Hellsten U."/>
            <person name="Grimwood J."/>
            <person name="Chapman J.A."/>
            <person name="Shapiro H."/>
            <person name="Aerts A."/>
            <person name="Otillar R.P."/>
            <person name="Terry A.Y."/>
            <person name="Boore J.L."/>
            <person name="Simakov O."/>
            <person name="Marletaz F."/>
            <person name="Cho S.-J."/>
            <person name="Edsinger-Gonzales E."/>
            <person name="Havlak P."/>
            <person name="Kuo D.-H."/>
            <person name="Larsson T."/>
            <person name="Lv J."/>
            <person name="Arendt D."/>
            <person name="Savage R."/>
            <person name="Osoegawa K."/>
            <person name="de Jong P."/>
            <person name="Lindberg D.R."/>
            <person name="Seaver E.C."/>
            <person name="Weisblat D.A."/>
            <person name="Putnam N.H."/>
            <person name="Grigoriev I.V."/>
            <person name="Rokhsar D.S."/>
        </authorList>
    </citation>
    <scope>NUCLEOTIDE SEQUENCE</scope>
</reference>
<dbReference type="PROSITE" id="PS51420">
    <property type="entry name" value="RHO"/>
    <property type="match status" value="1"/>
</dbReference>
<dbReference type="CTD" id="20197756"/>
<dbReference type="InterPro" id="IPR005225">
    <property type="entry name" value="Small_GTP-bd"/>
</dbReference>
<dbReference type="OrthoDB" id="8830751at2759"/>
<gene>
    <name evidence="11" type="primary">20197756</name>
    <name evidence="10" type="ORF">HELRODRAFT_157785</name>
</gene>
<dbReference type="PRINTS" id="PR00449">
    <property type="entry name" value="RASTRNSFRMNG"/>
</dbReference>
<dbReference type="InterPro" id="IPR027417">
    <property type="entry name" value="P-loop_NTPase"/>
</dbReference>
<dbReference type="eggNOG" id="KOG0393">
    <property type="taxonomic scope" value="Eukaryota"/>
</dbReference>
<dbReference type="GO" id="GO:0005525">
    <property type="term" value="F:GTP binding"/>
    <property type="evidence" value="ECO:0000318"/>
    <property type="project" value="GO_Central"/>
</dbReference>
<dbReference type="SMART" id="SM00175">
    <property type="entry name" value="RAB"/>
    <property type="match status" value="1"/>
</dbReference>
<dbReference type="NCBIfam" id="TIGR00231">
    <property type="entry name" value="small_GTP"/>
    <property type="match status" value="1"/>
</dbReference>
<dbReference type="InParanoid" id="T1EMF6"/>
<keyword evidence="6" id="KW-0342">GTP-binding</keyword>
<reference evidence="11" key="3">
    <citation type="submission" date="2015-06" db="UniProtKB">
        <authorList>
            <consortium name="EnsemblMetazoa"/>
        </authorList>
    </citation>
    <scope>IDENTIFICATION</scope>
</reference>
<evidence type="ECO:0000256" key="6">
    <source>
        <dbReference type="ARBA" id="ARBA00023134"/>
    </source>
</evidence>
<evidence type="ECO:0000313" key="10">
    <source>
        <dbReference type="EMBL" id="ESN93806.1"/>
    </source>
</evidence>
<evidence type="ECO:0000256" key="9">
    <source>
        <dbReference type="ARBA" id="ARBA00023289"/>
    </source>
</evidence>
<evidence type="ECO:0000256" key="3">
    <source>
        <dbReference type="ARBA" id="ARBA00022475"/>
    </source>
</evidence>
<evidence type="ECO:0000256" key="8">
    <source>
        <dbReference type="ARBA" id="ARBA00023288"/>
    </source>
</evidence>
<comment type="similarity">
    <text evidence="2">Belongs to the small GTPase superfamily. Rho family.</text>
</comment>
<dbReference type="PANTHER" id="PTHR24072">
    <property type="entry name" value="RHO FAMILY GTPASE"/>
    <property type="match status" value="1"/>
</dbReference>
<dbReference type="SUPFAM" id="SSF52540">
    <property type="entry name" value="P-loop containing nucleoside triphosphate hydrolases"/>
    <property type="match status" value="1"/>
</dbReference>
<dbReference type="SMART" id="SM00174">
    <property type="entry name" value="RHO"/>
    <property type="match status" value="1"/>
</dbReference>
<dbReference type="EMBL" id="AMQM01007208">
    <property type="status" value="NOT_ANNOTATED_CDS"/>
    <property type="molecule type" value="Genomic_DNA"/>
</dbReference>
<dbReference type="InterPro" id="IPR001806">
    <property type="entry name" value="Small_GTPase"/>
</dbReference>
<keyword evidence="3" id="KW-1003">Cell membrane</keyword>
<dbReference type="EMBL" id="KB097587">
    <property type="protein sequence ID" value="ESN93806.1"/>
    <property type="molecule type" value="Genomic_DNA"/>
</dbReference>
<evidence type="ECO:0000313" key="11">
    <source>
        <dbReference type="EnsemblMetazoa" id="HelroP157785"/>
    </source>
</evidence>
<dbReference type="RefSeq" id="XP_009028020.1">
    <property type="nucleotide sequence ID" value="XM_009029772.1"/>
</dbReference>
<dbReference type="GO" id="GO:0007165">
    <property type="term" value="P:signal transduction"/>
    <property type="evidence" value="ECO:0000318"/>
    <property type="project" value="GO_Central"/>
</dbReference>
<dbReference type="SMART" id="SM00173">
    <property type="entry name" value="RAS"/>
    <property type="match status" value="1"/>
</dbReference>
<evidence type="ECO:0000256" key="2">
    <source>
        <dbReference type="ARBA" id="ARBA00010142"/>
    </source>
</evidence>
<dbReference type="GO" id="GO:0007264">
    <property type="term" value="P:small GTPase-mediated signal transduction"/>
    <property type="evidence" value="ECO:0007669"/>
    <property type="project" value="InterPro"/>
</dbReference>
<dbReference type="GO" id="GO:0003924">
    <property type="term" value="F:GTPase activity"/>
    <property type="evidence" value="ECO:0000318"/>
    <property type="project" value="GO_Central"/>
</dbReference>
<dbReference type="HOGENOM" id="CLU_041217_21_5_1"/>
<dbReference type="InterPro" id="IPR003578">
    <property type="entry name" value="Small_GTPase_Rho"/>
</dbReference>
<dbReference type="PROSITE" id="PS51421">
    <property type="entry name" value="RAS"/>
    <property type="match status" value="1"/>
</dbReference>
<dbReference type="STRING" id="6412.T1EMF6"/>
<dbReference type="Gene3D" id="3.40.50.300">
    <property type="entry name" value="P-loop containing nucleotide triphosphate hydrolases"/>
    <property type="match status" value="1"/>
</dbReference>
<proteinExistence type="inferred from homology"/>
<evidence type="ECO:0000256" key="4">
    <source>
        <dbReference type="ARBA" id="ARBA00022481"/>
    </source>
</evidence>
<dbReference type="PROSITE" id="PS51419">
    <property type="entry name" value="RAB"/>
    <property type="match status" value="1"/>
</dbReference>
<evidence type="ECO:0000256" key="1">
    <source>
        <dbReference type="ARBA" id="ARBA00004342"/>
    </source>
</evidence>
<dbReference type="OMA" id="RTKRTCI"/>
<sequence length="187" mass="21069">MSSQAKKLVVVGDGMCGKTCLLIAFVQNEFNEKYVPTIFESYVSDIVIDEERTVQTALWDTAGQEDYESLRPLSYPNTDVILICFAINNRDSFENVELKWLPEIRHHCPNTPFVLVGTKLDLRPNHGQSASGMIEKSEGVRLAKCLEAYQYAECSAKTREGLNEVFRIAALAALGQRPRKKYNCCLL</sequence>
<keyword evidence="4" id="KW-0488">Methylation</keyword>
<dbReference type="EnsemblMetazoa" id="HelroT157785">
    <property type="protein sequence ID" value="HelroP157785"/>
    <property type="gene ID" value="HelroG157785"/>
</dbReference>
<dbReference type="KEGG" id="hro:HELRODRAFT_157785"/>
<evidence type="ECO:0000313" key="12">
    <source>
        <dbReference type="Proteomes" id="UP000015101"/>
    </source>
</evidence>
<name>T1EMF6_HELRO</name>
<dbReference type="AlphaFoldDB" id="T1EMF6"/>
<comment type="subcellular location">
    <subcellularLocation>
        <location evidence="1">Cell membrane</location>
        <topology evidence="1">Lipid-anchor</topology>
        <orientation evidence="1">Cytoplasmic side</orientation>
    </subcellularLocation>
</comment>
<dbReference type="CDD" id="cd00157">
    <property type="entry name" value="Rho"/>
    <property type="match status" value="1"/>
</dbReference>
<organism evidence="11 12">
    <name type="scientific">Helobdella robusta</name>
    <name type="common">Californian leech</name>
    <dbReference type="NCBI Taxonomy" id="6412"/>
    <lineage>
        <taxon>Eukaryota</taxon>
        <taxon>Metazoa</taxon>
        <taxon>Spiralia</taxon>
        <taxon>Lophotrochozoa</taxon>
        <taxon>Annelida</taxon>
        <taxon>Clitellata</taxon>
        <taxon>Hirudinea</taxon>
        <taxon>Rhynchobdellida</taxon>
        <taxon>Glossiphoniidae</taxon>
        <taxon>Helobdella</taxon>
    </lineage>
</organism>
<keyword evidence="5" id="KW-0547">Nucleotide-binding</keyword>
<dbReference type="Proteomes" id="UP000015101">
    <property type="component" value="Unassembled WGS sequence"/>
</dbReference>
<protein>
    <submittedName>
        <fullName evidence="10 11">Uncharacterized protein</fullName>
    </submittedName>
</protein>
<dbReference type="GO" id="GO:0005886">
    <property type="term" value="C:plasma membrane"/>
    <property type="evidence" value="ECO:0000318"/>
    <property type="project" value="GO_Central"/>
</dbReference>
<evidence type="ECO:0000256" key="5">
    <source>
        <dbReference type="ARBA" id="ARBA00022741"/>
    </source>
</evidence>
<dbReference type="GO" id="GO:0007015">
    <property type="term" value="P:actin filament organization"/>
    <property type="evidence" value="ECO:0000318"/>
    <property type="project" value="GO_Central"/>
</dbReference>
<keyword evidence="8" id="KW-0449">Lipoprotein</keyword>
<dbReference type="Pfam" id="PF00071">
    <property type="entry name" value="Ras"/>
    <property type="match status" value="1"/>
</dbReference>
<keyword evidence="7" id="KW-0472">Membrane</keyword>
<reference evidence="10 12" key="2">
    <citation type="journal article" date="2013" name="Nature">
        <title>Insights into bilaterian evolution from three spiralian genomes.</title>
        <authorList>
            <person name="Simakov O."/>
            <person name="Marletaz F."/>
            <person name="Cho S.J."/>
            <person name="Edsinger-Gonzales E."/>
            <person name="Havlak P."/>
            <person name="Hellsten U."/>
            <person name="Kuo D.H."/>
            <person name="Larsson T."/>
            <person name="Lv J."/>
            <person name="Arendt D."/>
            <person name="Savage R."/>
            <person name="Osoegawa K."/>
            <person name="de Jong P."/>
            <person name="Grimwood J."/>
            <person name="Chapman J.A."/>
            <person name="Shapiro H."/>
            <person name="Aerts A."/>
            <person name="Otillar R.P."/>
            <person name="Terry A.Y."/>
            <person name="Boore J.L."/>
            <person name="Grigoriev I.V."/>
            <person name="Lindberg D.R."/>
            <person name="Seaver E.C."/>
            <person name="Weisblat D.A."/>
            <person name="Putnam N.H."/>
            <person name="Rokhsar D.S."/>
        </authorList>
    </citation>
    <scope>NUCLEOTIDE SEQUENCE</scope>
</reference>
<evidence type="ECO:0000256" key="7">
    <source>
        <dbReference type="ARBA" id="ARBA00023136"/>
    </source>
</evidence>
<dbReference type="FunFam" id="3.40.50.300:FF:000983">
    <property type="entry name" value="Rho family GTPase"/>
    <property type="match status" value="1"/>
</dbReference>